<protein>
    <submittedName>
        <fullName evidence="1">NAD(P)/FAD-dependent oxidoreductase</fullName>
    </submittedName>
</protein>
<sequence>MMERQATIIGNNVSSLVAAIALADQGWKVKIINPLSSWGGHFGGLTFHNDHFDCGMTFFEFDSFHQYQSDEVLNYNPNLRNDSGRFTSLIKNYVNDLILTKVVPQPKMFFNGEIFGDLIISNDLSIFKKLSIEIKEAIQKELLKITINPNASLHAKNKLKSNLFFTNNFNAISLANHGTTFHNLFIESFCKKIIYKSTTDFLGIYHRGVWLPLYYPETILSQFEIEPQILKYTEFYYPYQGYAGTFVNALLMKAQNNRRINIENTTITSLIFNGCYQLQLANDHFVETNNLVWGLDLFPLIKLIQDNQQPLNYDKASISICFIGILSNMINREFSTLLILDKEFLSYRVTNQNICSRSSSSITKIVVEFNTDFATSIGVIDEAQIKIRIESELIKLHVIESNTDIQYFYCKHWKHSLMIPSQNSYECFNAEKSIVLRKFPDIKLIGNASAFMSSSLNDQIIQGLQVAKQMEI</sequence>
<evidence type="ECO:0000313" key="2">
    <source>
        <dbReference type="Proteomes" id="UP000514713"/>
    </source>
</evidence>
<dbReference type="Proteomes" id="UP000514713">
    <property type="component" value="Chromosome"/>
</dbReference>
<dbReference type="EMBL" id="CP054698">
    <property type="protein sequence ID" value="QMS86681.1"/>
    <property type="molecule type" value="Genomic_DNA"/>
</dbReference>
<dbReference type="KEGG" id="ned:HUN01_03510"/>
<dbReference type="SUPFAM" id="SSF51905">
    <property type="entry name" value="FAD/NAD(P)-binding domain"/>
    <property type="match status" value="1"/>
</dbReference>
<proteinExistence type="predicted"/>
<accession>A0A7D7QHM1</accession>
<keyword evidence="2" id="KW-1185">Reference proteome</keyword>
<dbReference type="Gene3D" id="3.50.50.60">
    <property type="entry name" value="FAD/NAD(P)-binding domain"/>
    <property type="match status" value="1"/>
</dbReference>
<reference evidence="2" key="1">
    <citation type="submission" date="2020-06" db="EMBL/GenBank/DDBJ databases">
        <title>Nostoc edaphicum CCNP1411 genome.</title>
        <authorList>
            <person name="Fidor A."/>
            <person name="Grabski M."/>
            <person name="Gawor J."/>
            <person name="Gromadka R."/>
            <person name="Wegrzyn G."/>
            <person name="Mazur-Marzec H."/>
        </authorList>
    </citation>
    <scope>NUCLEOTIDE SEQUENCE [LARGE SCALE GENOMIC DNA]</scope>
    <source>
        <strain evidence="2">CCNP1411</strain>
    </source>
</reference>
<gene>
    <name evidence="1" type="ORF">HUN01_03510</name>
</gene>
<dbReference type="InterPro" id="IPR036188">
    <property type="entry name" value="FAD/NAD-bd_sf"/>
</dbReference>
<organism evidence="1 2">
    <name type="scientific">Nostoc edaphicum CCNP1411</name>
    <dbReference type="NCBI Taxonomy" id="1472755"/>
    <lineage>
        <taxon>Bacteria</taxon>
        <taxon>Bacillati</taxon>
        <taxon>Cyanobacteriota</taxon>
        <taxon>Cyanophyceae</taxon>
        <taxon>Nostocales</taxon>
        <taxon>Nostocaceae</taxon>
        <taxon>Nostoc</taxon>
    </lineage>
</organism>
<dbReference type="AlphaFoldDB" id="A0A7D7QHM1"/>
<name>A0A7D7QHM1_9NOSO</name>
<dbReference type="RefSeq" id="WP_181930099.1">
    <property type="nucleotide sequence ID" value="NZ_CP054698.1"/>
</dbReference>
<evidence type="ECO:0000313" key="1">
    <source>
        <dbReference type="EMBL" id="QMS86681.1"/>
    </source>
</evidence>